<proteinExistence type="predicted"/>
<organism evidence="1 2">
    <name type="scientific">Choristoneura fumiferana</name>
    <name type="common">Spruce budworm moth</name>
    <name type="synonym">Archips fumiferana</name>
    <dbReference type="NCBI Taxonomy" id="7141"/>
    <lineage>
        <taxon>Eukaryota</taxon>
        <taxon>Metazoa</taxon>
        <taxon>Ecdysozoa</taxon>
        <taxon>Arthropoda</taxon>
        <taxon>Hexapoda</taxon>
        <taxon>Insecta</taxon>
        <taxon>Pterygota</taxon>
        <taxon>Neoptera</taxon>
        <taxon>Endopterygota</taxon>
        <taxon>Lepidoptera</taxon>
        <taxon>Glossata</taxon>
        <taxon>Ditrysia</taxon>
        <taxon>Tortricoidea</taxon>
        <taxon>Tortricidae</taxon>
        <taxon>Tortricinae</taxon>
        <taxon>Choristoneura</taxon>
    </lineage>
</organism>
<accession>A0ACC0JDA9</accession>
<dbReference type="Proteomes" id="UP001064048">
    <property type="component" value="Chromosome 16"/>
</dbReference>
<keyword evidence="2" id="KW-1185">Reference proteome</keyword>
<sequence>MIQQENKTKECKGELIPKRDLFKVVGPCARSARIATTILLANPAVKQQCLHCCVSAWRMLWLIGICVLTAAVDGGGGATGTAAESSQKPTTGKQRCLHCQSWSSSSFDGNIKSWLQFWDNLEDRRRRPH</sequence>
<dbReference type="EMBL" id="CM046116">
    <property type="protein sequence ID" value="KAI8422087.1"/>
    <property type="molecule type" value="Genomic_DNA"/>
</dbReference>
<evidence type="ECO:0000313" key="2">
    <source>
        <dbReference type="Proteomes" id="UP001064048"/>
    </source>
</evidence>
<name>A0ACC0JDA9_CHOFU</name>
<protein>
    <submittedName>
        <fullName evidence="1">Uncharacterized protein</fullName>
    </submittedName>
</protein>
<gene>
    <name evidence="1" type="ORF">MSG28_009977</name>
</gene>
<evidence type="ECO:0000313" key="1">
    <source>
        <dbReference type="EMBL" id="KAI8422087.1"/>
    </source>
</evidence>
<comment type="caution">
    <text evidence="1">The sequence shown here is derived from an EMBL/GenBank/DDBJ whole genome shotgun (WGS) entry which is preliminary data.</text>
</comment>
<reference evidence="1 2" key="1">
    <citation type="journal article" date="2022" name="Genome Biol. Evol.">
        <title>The Spruce Budworm Genome: Reconstructing the Evolutionary History of Antifreeze Proteins.</title>
        <authorList>
            <person name="Beliveau C."/>
            <person name="Gagne P."/>
            <person name="Picq S."/>
            <person name="Vernygora O."/>
            <person name="Keeling C.I."/>
            <person name="Pinkney K."/>
            <person name="Doucet D."/>
            <person name="Wen F."/>
            <person name="Johnston J.S."/>
            <person name="Maaroufi H."/>
            <person name="Boyle B."/>
            <person name="Laroche J."/>
            <person name="Dewar K."/>
            <person name="Juretic N."/>
            <person name="Blackburn G."/>
            <person name="Nisole A."/>
            <person name="Brunet B."/>
            <person name="Brandao M."/>
            <person name="Lumley L."/>
            <person name="Duan J."/>
            <person name="Quan G."/>
            <person name="Lucarotti C.J."/>
            <person name="Roe A.D."/>
            <person name="Sperling F.A.H."/>
            <person name="Levesque R.C."/>
            <person name="Cusson M."/>
        </authorList>
    </citation>
    <scope>NUCLEOTIDE SEQUENCE [LARGE SCALE GENOMIC DNA]</scope>
    <source>
        <strain evidence="1">Glfc:IPQL:Cfum</strain>
    </source>
</reference>